<evidence type="ECO:0000313" key="1">
    <source>
        <dbReference type="EMBL" id="GAN94924.1"/>
    </source>
</evidence>
<proteinExistence type="predicted"/>
<reference evidence="1 2" key="1">
    <citation type="submission" date="2012-11" db="EMBL/GenBank/DDBJ databases">
        <title>Whole genome sequence of Gluconacetobacter europaeus NBRC3261.</title>
        <authorList>
            <person name="Azuma Y."/>
            <person name="Higashiura N."/>
            <person name="Hirakawa H."/>
            <person name="Matsushita K."/>
        </authorList>
    </citation>
    <scope>NUCLEOTIDE SEQUENCE [LARGE SCALE GENOMIC DNA]</scope>
    <source>
        <strain evidence="1 2">NBRC 3261</strain>
    </source>
</reference>
<dbReference type="AlphaFoldDB" id="A0A0D6PUR7"/>
<comment type="caution">
    <text evidence="1">The sequence shown here is derived from an EMBL/GenBank/DDBJ whole genome shotgun (WGS) entry which is preliminary data.</text>
</comment>
<sequence length="113" mass="11805">MYYTFMYSPLNAAPVTGAPGAVAVAVARPYIKVRYVKVSCRAVPHGGMLRRLPSRVPAGAVRVGATPAGQVQPAPAPAMAGAGMVLTRTYHAMMTATGKPHAAARFRAWGRVA</sequence>
<accession>A0A0D6PUR7</accession>
<dbReference type="Proteomes" id="UP000032675">
    <property type="component" value="Unassembled WGS sequence"/>
</dbReference>
<gene>
    <name evidence="1" type="ORF">Geu3261_0001_019</name>
</gene>
<name>A0A0D6PUR7_KOMEU</name>
<organism evidence="1 2">
    <name type="scientific">Komagataeibacter europaeus NBRC 3261</name>
    <dbReference type="NCBI Taxonomy" id="1234669"/>
    <lineage>
        <taxon>Bacteria</taxon>
        <taxon>Pseudomonadati</taxon>
        <taxon>Pseudomonadota</taxon>
        <taxon>Alphaproteobacteria</taxon>
        <taxon>Acetobacterales</taxon>
        <taxon>Acetobacteraceae</taxon>
        <taxon>Komagataeibacter</taxon>
    </lineage>
</organism>
<protein>
    <submittedName>
        <fullName evidence="1">Uncharacterized protein</fullName>
    </submittedName>
</protein>
<evidence type="ECO:0000313" key="2">
    <source>
        <dbReference type="Proteomes" id="UP000032675"/>
    </source>
</evidence>
<dbReference type="EMBL" id="BANI01000001">
    <property type="protein sequence ID" value="GAN94924.1"/>
    <property type="molecule type" value="Genomic_DNA"/>
</dbReference>